<dbReference type="RefSeq" id="WP_097151991.1">
    <property type="nucleotide sequence ID" value="NZ_OBEL01000001.1"/>
</dbReference>
<feature type="domain" description="Amidase" evidence="1">
    <location>
        <begin position="42"/>
        <end position="437"/>
    </location>
</feature>
<reference evidence="2 3" key="1">
    <citation type="submission" date="2017-09" db="EMBL/GenBank/DDBJ databases">
        <authorList>
            <person name="Ehlers B."/>
            <person name="Leendertz F.H."/>
        </authorList>
    </citation>
    <scope>NUCLEOTIDE SEQUENCE [LARGE SCALE GENOMIC DNA]</scope>
    <source>
        <strain evidence="2 3">DSM 18289</strain>
    </source>
</reference>
<accession>A0A285NE34</accession>
<sequence>MTQTWTIASARKALEEGQVSAVDLVSNAFSAIEREEGEGSRTFIRTFKNNAITQAAASDALRKMNVPQGPLAGIPISIKDLFDITGEVTTAGSRVLADTEPASKDAKVIENLRAAGAIFLGHTNMTEFAYSGLGINPHHGTPLNVWDRRIGRVPGGSSSGAAISVAENMAIAALGSDTGGSIRIPAAFNRLYGFKPSLDRHSMDGIFPLSSSLDTIGAIARSMECCRILDHVMAGLPVPEANIRPLAGMRFAILETIALDGLDVEVAGGFVRALEKMSQAGARLERVKIDAINRFSDIAELGSLAGPEAWHLHRDLISSDEADFDPRVASRIKAAQSISAADYIEMLALQRDMQERTHLATRNYDAVLLPSVAVVPPEIKPLLSSDDAYIETNLKVLRNTAIGNVLGVPAASIPVGGEDTAPVGMMVMGEMGQDALVQDIAQSIDMVLNAK</sequence>
<dbReference type="PANTHER" id="PTHR11895:SF176">
    <property type="entry name" value="AMIDASE AMID-RELATED"/>
    <property type="match status" value="1"/>
</dbReference>
<dbReference type="Pfam" id="PF01425">
    <property type="entry name" value="Amidase"/>
    <property type="match status" value="1"/>
</dbReference>
<dbReference type="Proteomes" id="UP000219439">
    <property type="component" value="Unassembled WGS sequence"/>
</dbReference>
<evidence type="ECO:0000313" key="3">
    <source>
        <dbReference type="Proteomes" id="UP000219439"/>
    </source>
</evidence>
<dbReference type="InterPro" id="IPR000120">
    <property type="entry name" value="Amidase"/>
</dbReference>
<evidence type="ECO:0000259" key="1">
    <source>
        <dbReference type="Pfam" id="PF01425"/>
    </source>
</evidence>
<name>A0A285NE34_9HYPH</name>
<dbReference type="AlphaFoldDB" id="A0A285NE34"/>
<organism evidence="2 3">
    <name type="scientific">Cohaesibacter gelatinilyticus</name>
    <dbReference type="NCBI Taxonomy" id="372072"/>
    <lineage>
        <taxon>Bacteria</taxon>
        <taxon>Pseudomonadati</taxon>
        <taxon>Pseudomonadota</taxon>
        <taxon>Alphaproteobacteria</taxon>
        <taxon>Hyphomicrobiales</taxon>
        <taxon>Cohaesibacteraceae</taxon>
    </lineage>
</organism>
<keyword evidence="2" id="KW-0808">Transferase</keyword>
<dbReference type="NCBIfam" id="NF005460">
    <property type="entry name" value="PRK07056.1"/>
    <property type="match status" value="1"/>
</dbReference>
<gene>
    <name evidence="2" type="ORF">SAMN06265368_0689</name>
</gene>
<dbReference type="InterPro" id="IPR023631">
    <property type="entry name" value="Amidase_dom"/>
</dbReference>
<proteinExistence type="predicted"/>
<protein>
    <submittedName>
        <fullName evidence="2">Aspartyl-tRNA(Asn)/glutamyl-tRNA(Gln) amidotransferase subunit A</fullName>
    </submittedName>
</protein>
<keyword evidence="3" id="KW-1185">Reference proteome</keyword>
<dbReference type="PANTHER" id="PTHR11895">
    <property type="entry name" value="TRANSAMIDASE"/>
    <property type="match status" value="1"/>
</dbReference>
<dbReference type="InterPro" id="IPR036928">
    <property type="entry name" value="AS_sf"/>
</dbReference>
<evidence type="ECO:0000313" key="2">
    <source>
        <dbReference type="EMBL" id="SNZ07163.1"/>
    </source>
</evidence>
<dbReference type="SUPFAM" id="SSF75304">
    <property type="entry name" value="Amidase signature (AS) enzymes"/>
    <property type="match status" value="1"/>
</dbReference>
<dbReference type="Gene3D" id="3.90.1300.10">
    <property type="entry name" value="Amidase signature (AS) domain"/>
    <property type="match status" value="1"/>
</dbReference>
<dbReference type="OrthoDB" id="9811471at2"/>
<dbReference type="EMBL" id="OBEL01000001">
    <property type="protein sequence ID" value="SNZ07163.1"/>
    <property type="molecule type" value="Genomic_DNA"/>
</dbReference>
<dbReference type="GO" id="GO:0016740">
    <property type="term" value="F:transferase activity"/>
    <property type="evidence" value="ECO:0007669"/>
    <property type="project" value="UniProtKB-KW"/>
</dbReference>